<proteinExistence type="predicted"/>
<organism evidence="1 2">
    <name type="scientific">Hypholoma sublateritium (strain FD-334 SS-4)</name>
    <dbReference type="NCBI Taxonomy" id="945553"/>
    <lineage>
        <taxon>Eukaryota</taxon>
        <taxon>Fungi</taxon>
        <taxon>Dikarya</taxon>
        <taxon>Basidiomycota</taxon>
        <taxon>Agaricomycotina</taxon>
        <taxon>Agaricomycetes</taxon>
        <taxon>Agaricomycetidae</taxon>
        <taxon>Agaricales</taxon>
        <taxon>Agaricineae</taxon>
        <taxon>Strophariaceae</taxon>
        <taxon>Hypholoma</taxon>
    </lineage>
</organism>
<dbReference type="EMBL" id="KN817549">
    <property type="protein sequence ID" value="KJA22545.1"/>
    <property type="molecule type" value="Genomic_DNA"/>
</dbReference>
<dbReference type="AlphaFoldDB" id="A0A0D2PRT9"/>
<dbReference type="Proteomes" id="UP000054270">
    <property type="component" value="Unassembled WGS sequence"/>
</dbReference>
<name>A0A0D2PRT9_HYPSF</name>
<gene>
    <name evidence="1" type="ORF">HYPSUDRAFT_652728</name>
</gene>
<sequence length="89" mass="9750">ARLPSLVPFAVAPLGSLTGHHVSRLRLPGNCARLAPQVGTILYVRCARPRLLHRRLGARTRCLAYTSSTFPLLINSRRRSDSLGCSWGS</sequence>
<protein>
    <submittedName>
        <fullName evidence="1">Uncharacterized protein</fullName>
    </submittedName>
</protein>
<keyword evidence="2" id="KW-1185">Reference proteome</keyword>
<evidence type="ECO:0000313" key="1">
    <source>
        <dbReference type="EMBL" id="KJA22545.1"/>
    </source>
</evidence>
<reference evidence="2" key="1">
    <citation type="submission" date="2014-04" db="EMBL/GenBank/DDBJ databases">
        <title>Evolutionary Origins and Diversification of the Mycorrhizal Mutualists.</title>
        <authorList>
            <consortium name="DOE Joint Genome Institute"/>
            <consortium name="Mycorrhizal Genomics Consortium"/>
            <person name="Kohler A."/>
            <person name="Kuo A."/>
            <person name="Nagy L.G."/>
            <person name="Floudas D."/>
            <person name="Copeland A."/>
            <person name="Barry K.W."/>
            <person name="Cichocki N."/>
            <person name="Veneault-Fourrey C."/>
            <person name="LaButti K."/>
            <person name="Lindquist E.A."/>
            <person name="Lipzen A."/>
            <person name="Lundell T."/>
            <person name="Morin E."/>
            <person name="Murat C."/>
            <person name="Riley R."/>
            <person name="Ohm R."/>
            <person name="Sun H."/>
            <person name="Tunlid A."/>
            <person name="Henrissat B."/>
            <person name="Grigoriev I.V."/>
            <person name="Hibbett D.S."/>
            <person name="Martin F."/>
        </authorList>
    </citation>
    <scope>NUCLEOTIDE SEQUENCE [LARGE SCALE GENOMIC DNA]</scope>
    <source>
        <strain evidence="2">FD-334 SS-4</strain>
    </source>
</reference>
<evidence type="ECO:0000313" key="2">
    <source>
        <dbReference type="Proteomes" id="UP000054270"/>
    </source>
</evidence>
<accession>A0A0D2PRT9</accession>
<feature type="non-terminal residue" evidence="1">
    <location>
        <position position="1"/>
    </location>
</feature>